<keyword evidence="1" id="KW-0004">4Fe-4S</keyword>
<keyword evidence="4" id="KW-0411">Iron-sulfur</keyword>
<feature type="domain" description="4Fe-4S ferredoxin-type" evidence="5">
    <location>
        <begin position="92"/>
        <end position="121"/>
    </location>
</feature>
<comment type="caution">
    <text evidence="6">The sequence shown here is derived from an EMBL/GenBank/DDBJ whole genome shotgun (WGS) entry which is preliminary data.</text>
</comment>
<evidence type="ECO:0000259" key="5">
    <source>
        <dbReference type="PROSITE" id="PS51379"/>
    </source>
</evidence>
<name>A0A0F8ZFZ1_9ZZZZ</name>
<dbReference type="InterPro" id="IPR017900">
    <property type="entry name" value="4Fe4S_Fe_S_CS"/>
</dbReference>
<feature type="domain" description="4Fe-4S ferredoxin-type" evidence="5">
    <location>
        <begin position="58"/>
        <end position="91"/>
    </location>
</feature>
<sequence>MANTRKRLGMVIDLDRCIGCWTCAVVCKEENNVPLGLWWARILTVGGDNMDVPEGEYPAVRMNYMPIHCFHCDNPPCVQVCPVGATYKREDGIVMMDFDKCIGCRYCTAACPYTRRYFNWEKPTWPETLKSQLNPDVATRPRGVVEKCTFCHHRIRKARAKARSENRELTDADVLKLPACARSCPAGAITFGNLNDRQSEVSRLAGSPRAFRLLEELGTYPKVIYLGETKWRD</sequence>
<dbReference type="GO" id="GO:0046872">
    <property type="term" value="F:metal ion binding"/>
    <property type="evidence" value="ECO:0007669"/>
    <property type="project" value="UniProtKB-KW"/>
</dbReference>
<evidence type="ECO:0000256" key="2">
    <source>
        <dbReference type="ARBA" id="ARBA00022723"/>
    </source>
</evidence>
<dbReference type="PROSITE" id="PS51379">
    <property type="entry name" value="4FE4S_FER_2"/>
    <property type="match status" value="3"/>
</dbReference>
<organism evidence="6">
    <name type="scientific">marine sediment metagenome</name>
    <dbReference type="NCBI Taxonomy" id="412755"/>
    <lineage>
        <taxon>unclassified sequences</taxon>
        <taxon>metagenomes</taxon>
        <taxon>ecological metagenomes</taxon>
    </lineage>
</organism>
<evidence type="ECO:0000256" key="4">
    <source>
        <dbReference type="ARBA" id="ARBA00023014"/>
    </source>
</evidence>
<dbReference type="InterPro" id="IPR017896">
    <property type="entry name" value="4Fe4S_Fe-S-bd"/>
</dbReference>
<dbReference type="SUPFAM" id="SSF54862">
    <property type="entry name" value="4Fe-4S ferredoxins"/>
    <property type="match status" value="1"/>
</dbReference>
<feature type="domain" description="4Fe-4S ferredoxin-type" evidence="5">
    <location>
        <begin position="8"/>
        <end position="38"/>
    </location>
</feature>
<dbReference type="PANTHER" id="PTHR43177:SF3">
    <property type="entry name" value="PROTEIN NRFC HOMOLOG"/>
    <property type="match status" value="1"/>
</dbReference>
<dbReference type="InterPro" id="IPR050954">
    <property type="entry name" value="ET_IronSulfur_Cluster-Binding"/>
</dbReference>
<reference evidence="6" key="1">
    <citation type="journal article" date="2015" name="Nature">
        <title>Complex archaea that bridge the gap between prokaryotes and eukaryotes.</title>
        <authorList>
            <person name="Spang A."/>
            <person name="Saw J.H."/>
            <person name="Jorgensen S.L."/>
            <person name="Zaremba-Niedzwiedzka K."/>
            <person name="Martijn J."/>
            <person name="Lind A.E."/>
            <person name="van Eijk R."/>
            <person name="Schleper C."/>
            <person name="Guy L."/>
            <person name="Ettema T.J."/>
        </authorList>
    </citation>
    <scope>NUCLEOTIDE SEQUENCE</scope>
</reference>
<dbReference type="CDD" id="cd10551">
    <property type="entry name" value="PsrB"/>
    <property type="match status" value="1"/>
</dbReference>
<keyword evidence="2" id="KW-0479">Metal-binding</keyword>
<evidence type="ECO:0000313" key="6">
    <source>
        <dbReference type="EMBL" id="KKK84900.1"/>
    </source>
</evidence>
<gene>
    <name evidence="6" type="ORF">LCGC14_2778690</name>
</gene>
<dbReference type="PROSITE" id="PS00198">
    <property type="entry name" value="4FE4S_FER_1"/>
    <property type="match status" value="1"/>
</dbReference>
<protein>
    <recommendedName>
        <fullName evidence="5">4Fe-4S ferredoxin-type domain-containing protein</fullName>
    </recommendedName>
</protein>
<keyword evidence="3" id="KW-0408">Iron</keyword>
<dbReference type="EMBL" id="LAZR01051556">
    <property type="protein sequence ID" value="KKK84900.1"/>
    <property type="molecule type" value="Genomic_DNA"/>
</dbReference>
<dbReference type="Gene3D" id="3.30.70.20">
    <property type="match status" value="2"/>
</dbReference>
<dbReference type="GO" id="GO:0051539">
    <property type="term" value="F:4 iron, 4 sulfur cluster binding"/>
    <property type="evidence" value="ECO:0007669"/>
    <property type="project" value="UniProtKB-KW"/>
</dbReference>
<proteinExistence type="predicted"/>
<accession>A0A0F8ZFZ1</accession>
<dbReference type="PANTHER" id="PTHR43177">
    <property type="entry name" value="PROTEIN NRFC"/>
    <property type="match status" value="1"/>
</dbReference>
<dbReference type="Pfam" id="PF13247">
    <property type="entry name" value="Fer4_11"/>
    <property type="match status" value="1"/>
</dbReference>
<evidence type="ECO:0000256" key="1">
    <source>
        <dbReference type="ARBA" id="ARBA00022485"/>
    </source>
</evidence>
<evidence type="ECO:0000256" key="3">
    <source>
        <dbReference type="ARBA" id="ARBA00023004"/>
    </source>
</evidence>
<dbReference type="AlphaFoldDB" id="A0A0F8ZFZ1"/>